<dbReference type="RefSeq" id="WP_114915586.1">
    <property type="nucleotide sequence ID" value="NZ_CP024848.1"/>
</dbReference>
<dbReference type="Pfam" id="PF02423">
    <property type="entry name" value="OCD_Mu_crystall"/>
    <property type="match status" value="1"/>
</dbReference>
<evidence type="ECO:0000313" key="2">
    <source>
        <dbReference type="Proteomes" id="UP000253908"/>
    </source>
</evidence>
<dbReference type="OrthoDB" id="9792005at2"/>
<evidence type="ECO:0000313" key="1">
    <source>
        <dbReference type="EMBL" id="AXI08292.1"/>
    </source>
</evidence>
<reference evidence="2" key="1">
    <citation type="submission" date="2017-11" db="EMBL/GenBank/DDBJ databases">
        <authorList>
            <person name="Zhu W."/>
        </authorList>
    </citation>
    <scope>NUCLEOTIDE SEQUENCE [LARGE SCALE GENOMIC DNA]</scope>
    <source>
        <strain evidence="2">160</strain>
    </source>
</reference>
<dbReference type="PANTHER" id="PTHR13812">
    <property type="entry name" value="KETIMINE REDUCTASE MU-CRYSTALLIN"/>
    <property type="match status" value="1"/>
</dbReference>
<dbReference type="InterPro" id="IPR023401">
    <property type="entry name" value="ODC_N"/>
</dbReference>
<proteinExistence type="predicted"/>
<accession>A0A345PE62</accession>
<evidence type="ECO:0008006" key="3">
    <source>
        <dbReference type="Google" id="ProtNLM"/>
    </source>
</evidence>
<dbReference type="PIRSF" id="PIRSF001439">
    <property type="entry name" value="CryM"/>
    <property type="match status" value="1"/>
</dbReference>
<dbReference type="Gene3D" id="3.30.1780.10">
    <property type="entry name" value="ornithine cyclodeaminase, domain 1"/>
    <property type="match status" value="1"/>
</dbReference>
<gene>
    <name evidence="1" type="ORF">CUC15_04795</name>
</gene>
<dbReference type="PANTHER" id="PTHR13812:SF19">
    <property type="entry name" value="KETIMINE REDUCTASE MU-CRYSTALLIN"/>
    <property type="match status" value="1"/>
</dbReference>
<dbReference type="InterPro" id="IPR036291">
    <property type="entry name" value="NAD(P)-bd_dom_sf"/>
</dbReference>
<dbReference type="Proteomes" id="UP000253908">
    <property type="component" value="Chromosome"/>
</dbReference>
<keyword evidence="2" id="KW-1185">Reference proteome</keyword>
<dbReference type="AlphaFoldDB" id="A0A345PE62"/>
<dbReference type="KEGG" id="ocn:CUC15_04795"/>
<dbReference type="EMBL" id="CP024848">
    <property type="protein sequence ID" value="AXI08292.1"/>
    <property type="molecule type" value="Genomic_DNA"/>
</dbReference>
<name>A0A345PE62_9BACI</name>
<sequence>MHKRLVFITNEDVKKLLSPKDAVDIAREVLLAHASDDIGWGEPRQLQLVPQGQTTNYKVKACYLAQEGVAGFRSVALNRTEVGYKIAGFAPTKFILLSDVETGIFFAIIDEQWIHAIRTGACAAVAADDLTSTRTPVVGIAGSGYMAKTSLMALAAVFDIPKVRVYSRTLDNAKKFARWAQEELSLDVVAVSTPKEAVEESDVVISATTTTTPFLQTEWFKKGSFFYSMGQHQEVDDSAYMEMKFIAEDWEQIQIKSDIKRLLKETSFSDEHVYAELADIASKKKPGRENPNERIFVRSQGLVTQDIATAYWVYKKAEEQGLSKVMFDWSEHLPMS</sequence>
<dbReference type="GO" id="GO:0005737">
    <property type="term" value="C:cytoplasm"/>
    <property type="evidence" value="ECO:0007669"/>
    <property type="project" value="TreeGrafter"/>
</dbReference>
<dbReference type="SUPFAM" id="SSF51735">
    <property type="entry name" value="NAD(P)-binding Rossmann-fold domains"/>
    <property type="match status" value="1"/>
</dbReference>
<organism evidence="1 2">
    <name type="scientific">Oceanobacillus zhaokaii</name>
    <dbReference type="NCBI Taxonomy" id="2052660"/>
    <lineage>
        <taxon>Bacteria</taxon>
        <taxon>Bacillati</taxon>
        <taxon>Bacillota</taxon>
        <taxon>Bacilli</taxon>
        <taxon>Bacillales</taxon>
        <taxon>Bacillaceae</taxon>
        <taxon>Oceanobacillus</taxon>
    </lineage>
</organism>
<dbReference type="InterPro" id="IPR003462">
    <property type="entry name" value="ODC_Mu_crystall"/>
</dbReference>
<protein>
    <recommendedName>
        <fullName evidence="3">Ornithine cyclodeaminase</fullName>
    </recommendedName>
</protein>
<dbReference type="Gene3D" id="3.40.50.720">
    <property type="entry name" value="NAD(P)-binding Rossmann-like Domain"/>
    <property type="match status" value="1"/>
</dbReference>